<dbReference type="InterPro" id="IPR013536">
    <property type="entry name" value="WLM_dom"/>
</dbReference>
<proteinExistence type="predicted"/>
<keyword evidence="1" id="KW-0472">Membrane</keyword>
<accession>A0A6C0KSM9</accession>
<sequence length="202" mass="23212">MEHQALFIVILGGVVLYLVWDTYFMGKQEWVKSTYDNKSYLVQSRPDKLEAANLLAHIAENLTLLSKHLEKTTPDDYRTQQIIMNFKPEKISEGTDREDYTSYAVNKGESIVFCLRQKEGTRPLLDLNTMMFVALHELTHIGTESIGHTPEFWDNFKWILHNSIDIGIYSQQDFKTKPKKYCGIMIESSPLDGERSNTGGTV</sequence>
<protein>
    <recommendedName>
        <fullName evidence="2">WLM domain-containing protein</fullName>
    </recommendedName>
</protein>
<reference evidence="3" key="1">
    <citation type="journal article" date="2020" name="Nature">
        <title>Giant virus diversity and host interactions through global metagenomics.</title>
        <authorList>
            <person name="Schulz F."/>
            <person name="Roux S."/>
            <person name="Paez-Espino D."/>
            <person name="Jungbluth S."/>
            <person name="Walsh D.A."/>
            <person name="Denef V.J."/>
            <person name="McMahon K.D."/>
            <person name="Konstantinidis K.T."/>
            <person name="Eloe-Fadrosh E.A."/>
            <person name="Kyrpides N.C."/>
            <person name="Woyke T."/>
        </authorList>
    </citation>
    <scope>NUCLEOTIDE SEQUENCE</scope>
    <source>
        <strain evidence="3">GVMAG-S-3300013094-100</strain>
    </source>
</reference>
<organism evidence="3">
    <name type="scientific">viral metagenome</name>
    <dbReference type="NCBI Taxonomy" id="1070528"/>
    <lineage>
        <taxon>unclassified sequences</taxon>
        <taxon>metagenomes</taxon>
        <taxon>organismal metagenomes</taxon>
    </lineage>
</organism>
<evidence type="ECO:0000259" key="2">
    <source>
        <dbReference type="Pfam" id="PF08325"/>
    </source>
</evidence>
<name>A0A6C0KSM9_9ZZZZ</name>
<dbReference type="EMBL" id="MN740976">
    <property type="protein sequence ID" value="QHU20965.1"/>
    <property type="molecule type" value="Genomic_DNA"/>
</dbReference>
<dbReference type="Pfam" id="PF08325">
    <property type="entry name" value="WLM"/>
    <property type="match status" value="1"/>
</dbReference>
<keyword evidence="1" id="KW-1133">Transmembrane helix</keyword>
<keyword evidence="1" id="KW-0812">Transmembrane</keyword>
<evidence type="ECO:0000256" key="1">
    <source>
        <dbReference type="SAM" id="Phobius"/>
    </source>
</evidence>
<evidence type="ECO:0000313" key="3">
    <source>
        <dbReference type="EMBL" id="QHU20965.1"/>
    </source>
</evidence>
<feature type="transmembrane region" description="Helical" evidence="1">
    <location>
        <begin position="6"/>
        <end position="24"/>
    </location>
</feature>
<feature type="domain" description="WLM" evidence="2">
    <location>
        <begin position="44"/>
        <end position="178"/>
    </location>
</feature>
<dbReference type="AlphaFoldDB" id="A0A6C0KSM9"/>